<dbReference type="Proteomes" id="UP001343698">
    <property type="component" value="Unassembled WGS sequence"/>
</dbReference>
<keyword evidence="2" id="KW-1185">Reference proteome</keyword>
<dbReference type="InterPro" id="IPR008979">
    <property type="entry name" value="Galactose-bd-like_sf"/>
</dbReference>
<dbReference type="SUPFAM" id="SSF49785">
    <property type="entry name" value="Galactose-binding domain-like"/>
    <property type="match status" value="1"/>
</dbReference>
<dbReference type="RefSeq" id="WP_272636239.1">
    <property type="nucleotide sequence ID" value="NZ_JAZDDF010000002.1"/>
</dbReference>
<gene>
    <name evidence="1" type="ORF">V1H85_06460</name>
</gene>
<reference evidence="1 2" key="1">
    <citation type="submission" date="2024-01" db="EMBL/GenBank/DDBJ databases">
        <title>Maribacter spp. originated from different algae showed divergent polysaccharides utilization ability.</title>
        <authorList>
            <person name="Wang H."/>
            <person name="Wu Y."/>
        </authorList>
    </citation>
    <scope>NUCLEOTIDE SEQUENCE [LARGE SCALE GENOMIC DNA]</scope>
    <source>
        <strain evidence="1 2">KPT27_14</strain>
    </source>
</reference>
<comment type="caution">
    <text evidence="1">The sequence shown here is derived from an EMBL/GenBank/DDBJ whole genome shotgun (WGS) entry which is preliminary data.</text>
</comment>
<evidence type="ECO:0000313" key="1">
    <source>
        <dbReference type="EMBL" id="MEE1972080.1"/>
    </source>
</evidence>
<evidence type="ECO:0000313" key="2">
    <source>
        <dbReference type="Proteomes" id="UP001343698"/>
    </source>
</evidence>
<dbReference type="EMBL" id="JAZDDF010000002">
    <property type="protein sequence ID" value="MEE1972080.1"/>
    <property type="molecule type" value="Genomic_DNA"/>
</dbReference>
<dbReference type="InterPro" id="IPR008964">
    <property type="entry name" value="Invasin/intimin_cell_adhesion"/>
</dbReference>
<protein>
    <submittedName>
        <fullName evidence="1">Carbohydrate-binding protein</fullName>
    </submittedName>
</protein>
<dbReference type="Gene3D" id="2.60.40.1080">
    <property type="match status" value="1"/>
</dbReference>
<proteinExistence type="predicted"/>
<accession>A0ABU7IGK5</accession>
<name>A0ABU7IGK5_9FLAO</name>
<organism evidence="1 2">
    <name type="scientific">Maribacter flavus</name>
    <dbReference type="NCBI Taxonomy" id="1658664"/>
    <lineage>
        <taxon>Bacteria</taxon>
        <taxon>Pseudomonadati</taxon>
        <taxon>Bacteroidota</taxon>
        <taxon>Flavobacteriia</taxon>
        <taxon>Flavobacteriales</taxon>
        <taxon>Flavobacteriaceae</taxon>
        <taxon>Maribacter</taxon>
    </lineage>
</organism>
<dbReference type="SUPFAM" id="SSF49373">
    <property type="entry name" value="Invasin/intimin cell-adhesion fragments"/>
    <property type="match status" value="1"/>
</dbReference>
<dbReference type="Gene3D" id="2.60.120.430">
    <property type="entry name" value="Galactose-binding lectin"/>
    <property type="match status" value="2"/>
</dbReference>
<sequence>MYISILVNNNGMMKNNRYISTTNTLFSVIVLTLLLGCERNFSEDVEFASFPPNGDVFIDTFSAGLDYFPFVDGGADPEAFSVDTDEFFAGNASMRFDVPPFGVGFVGATFNTTVKRDLSGFDALTFYAKASQAADINEIGFGIEGETGNKFQVTTQNLQISTRWEKYTIPIPDPSKLFNQTGLFWLAEGAENEFDEGGYTLWFDEIKFEKTGTLGQPRPAILNGADVQQPGFVNIGQSLTGLTQTVNLESGENITVIAAPSYFDFSSSNNGVAQVNELGNISVTGLGQTTITASLANNPAEGSLELNVESAFEFAPTPPSRAPEDVISVFSDAYANVAVDYFNGFFTPDGQTTQGGSPPLDFNGDRIINYTQLNFVGIGTFLNVAPINASAMTTLHIDIKVNEAIDPGDFIRIQLLNSVGNGETSGSVTLAASDLRQDEWVSFDIPLADFTGLGDRSQIGLLFFVSDSTISDIFVDNIYYYR</sequence>